<dbReference type="InterPro" id="IPR048459">
    <property type="entry name" value="DNA2_Rift"/>
</dbReference>
<dbReference type="GO" id="GO:0046872">
    <property type="term" value="F:metal ion binding"/>
    <property type="evidence" value="ECO:0007669"/>
    <property type="project" value="UniProtKB-UniRule"/>
</dbReference>
<evidence type="ECO:0000313" key="28">
    <source>
        <dbReference type="EMBL" id="KIW06673.1"/>
    </source>
</evidence>
<evidence type="ECO:0000256" key="23">
    <source>
        <dbReference type="SAM" id="MobiDB-lite"/>
    </source>
</evidence>
<feature type="region of interest" description="Disordered" evidence="23">
    <location>
        <begin position="274"/>
        <end position="301"/>
    </location>
</feature>
<keyword evidence="8 22" id="KW-0547">Nucleotide-binding</keyword>
<keyword evidence="16 22" id="KW-0238">DNA-binding</keyword>
<keyword evidence="5 22" id="KW-0235">DNA replication</keyword>
<evidence type="ECO:0000259" key="26">
    <source>
        <dbReference type="Pfam" id="PF13087"/>
    </source>
</evidence>
<dbReference type="InterPro" id="IPR047187">
    <property type="entry name" value="SF1_C_Upf1"/>
</dbReference>
<dbReference type="GO" id="GO:0033567">
    <property type="term" value="P:DNA replication, Okazaki fragment processing"/>
    <property type="evidence" value="ECO:0007669"/>
    <property type="project" value="UniProtKB-UniRule"/>
</dbReference>
<name>A0A0D2AIG5_9PEZI</name>
<dbReference type="FunFam" id="3.90.320.10:FF:000001">
    <property type="entry name" value="DNA replication helicase Dna2"/>
    <property type="match status" value="1"/>
</dbReference>
<keyword evidence="9" id="KW-0255">Endonuclease</keyword>
<feature type="domain" description="DNA2/NAM7 helicase-like C-terminal" evidence="26">
    <location>
        <begin position="1346"/>
        <end position="1573"/>
    </location>
</feature>
<comment type="similarity">
    <text evidence="3 22">Belongs to the DNA2/NAM7 helicase family.</text>
</comment>
<dbReference type="CDD" id="cd18808">
    <property type="entry name" value="SF1_C_Upf1"/>
    <property type="match status" value="1"/>
</dbReference>
<dbReference type="Proteomes" id="UP000053259">
    <property type="component" value="Unassembled WGS sequence"/>
</dbReference>
<dbReference type="Pfam" id="PF08696">
    <property type="entry name" value="Dna2"/>
    <property type="match status" value="1"/>
</dbReference>
<dbReference type="FunCoup" id="A0A0D2AIG5">
    <property type="interactions" value="573"/>
</dbReference>
<dbReference type="VEuPathDB" id="FungiDB:PV09_02379"/>
<evidence type="ECO:0000256" key="6">
    <source>
        <dbReference type="ARBA" id="ARBA00022722"/>
    </source>
</evidence>
<keyword evidence="4 22" id="KW-0004">4Fe-4S</keyword>
<dbReference type="GeneID" id="27310352"/>
<feature type="compositionally biased region" description="Polar residues" evidence="23">
    <location>
        <begin position="95"/>
        <end position="108"/>
    </location>
</feature>
<dbReference type="InterPro" id="IPR041679">
    <property type="entry name" value="DNA2/NAM7-like_C"/>
</dbReference>
<dbReference type="FunFam" id="3.40.50.300:FF:000789">
    <property type="entry name" value="DNA replication ATP-dependent helicase/nuclease DNA2"/>
    <property type="match status" value="1"/>
</dbReference>
<dbReference type="STRING" id="253628.A0A0D2AIG5"/>
<gene>
    <name evidence="28" type="ORF">PV09_02379</name>
</gene>
<evidence type="ECO:0000256" key="19">
    <source>
        <dbReference type="ARBA" id="ARBA00023242"/>
    </source>
</evidence>
<evidence type="ECO:0000256" key="1">
    <source>
        <dbReference type="ARBA" id="ARBA00001966"/>
    </source>
</evidence>
<feature type="domain" description="DNA2 rift barrel" evidence="27">
    <location>
        <begin position="981"/>
        <end position="1072"/>
    </location>
</feature>
<dbReference type="GO" id="GO:0051539">
    <property type="term" value="F:4 iron, 4 sulfur cluster binding"/>
    <property type="evidence" value="ECO:0007669"/>
    <property type="project" value="UniProtKB-UniRule"/>
</dbReference>
<comment type="subcellular location">
    <subcellularLocation>
        <location evidence="2">Mitochondrion</location>
    </subcellularLocation>
    <subcellularLocation>
        <location evidence="22">Nucleus</location>
    </subcellularLocation>
    <subcellularLocation>
        <location evidence="22">Chromosome</location>
    </subcellularLocation>
</comment>
<comment type="cofactor">
    <cofactor evidence="1">
        <name>[4Fe-4S] cluster</name>
        <dbReference type="ChEBI" id="CHEBI:49883"/>
    </cofactor>
</comment>
<dbReference type="GO" id="GO:0005694">
    <property type="term" value="C:chromosome"/>
    <property type="evidence" value="ECO:0007669"/>
    <property type="project" value="UniProtKB-SubCell"/>
</dbReference>
<dbReference type="EC" id="3.6.4.12" evidence="22"/>
<evidence type="ECO:0000259" key="24">
    <source>
        <dbReference type="Pfam" id="PF08696"/>
    </source>
</evidence>
<dbReference type="GO" id="GO:0003677">
    <property type="term" value="F:DNA binding"/>
    <property type="evidence" value="ECO:0007669"/>
    <property type="project" value="UniProtKB-UniRule"/>
</dbReference>
<feature type="region of interest" description="Disordered" evidence="23">
    <location>
        <begin position="488"/>
        <end position="521"/>
    </location>
</feature>
<reference evidence="28 29" key="1">
    <citation type="submission" date="2015-01" db="EMBL/GenBank/DDBJ databases">
        <title>The Genome Sequence of Ochroconis gallopava CBS43764.</title>
        <authorList>
            <consortium name="The Broad Institute Genomics Platform"/>
            <person name="Cuomo C."/>
            <person name="de Hoog S."/>
            <person name="Gorbushina A."/>
            <person name="Stielow B."/>
            <person name="Teixiera M."/>
            <person name="Abouelleil A."/>
            <person name="Chapman S.B."/>
            <person name="Priest M."/>
            <person name="Young S.K."/>
            <person name="Wortman J."/>
            <person name="Nusbaum C."/>
            <person name="Birren B."/>
        </authorList>
    </citation>
    <scope>NUCLEOTIDE SEQUENCE [LARGE SCALE GENOMIC DNA]</scope>
    <source>
        <strain evidence="28 29">CBS 43764</strain>
    </source>
</reference>
<evidence type="ECO:0000256" key="17">
    <source>
        <dbReference type="ARBA" id="ARBA00023128"/>
    </source>
</evidence>
<evidence type="ECO:0000256" key="22">
    <source>
        <dbReference type="RuleBase" id="RU367041"/>
    </source>
</evidence>
<keyword evidence="11 22" id="KW-0378">Hydrolase</keyword>
<comment type="function">
    <text evidence="22">Key enzyme involved in DNA replication and DNA repair. Involved in Okazaki fragments processing by cleaving long flaps that escape FEN1: flaps that are longer than 27 nucleotides are coated by replication protein A complex (RPA), leading to recruit DNA2 which cleaves the flap until it is too short to bind RPA and becomes a substrate for FEN1. Also involved in 5'-end resection of DNA during double-strand break (DSB) repair by mediating the cleavage of 5'-ssDNA.</text>
</comment>
<dbReference type="EMBL" id="KN847534">
    <property type="protein sequence ID" value="KIW06673.1"/>
    <property type="molecule type" value="Genomic_DNA"/>
</dbReference>
<dbReference type="OrthoDB" id="6513042at2759"/>
<dbReference type="Pfam" id="PF13086">
    <property type="entry name" value="AAA_11"/>
    <property type="match status" value="2"/>
</dbReference>
<evidence type="ECO:0000256" key="13">
    <source>
        <dbReference type="ARBA" id="ARBA00022840"/>
    </source>
</evidence>
<feature type="domain" description="DNA2/NAM7 helicase helicase" evidence="25">
    <location>
        <begin position="1170"/>
        <end position="1265"/>
    </location>
</feature>
<keyword evidence="14 22" id="KW-0408">Iron</keyword>
<evidence type="ECO:0000256" key="9">
    <source>
        <dbReference type="ARBA" id="ARBA00022759"/>
    </source>
</evidence>
<evidence type="ECO:0000256" key="7">
    <source>
        <dbReference type="ARBA" id="ARBA00022723"/>
    </source>
</evidence>
<dbReference type="PANTHER" id="PTHR10887">
    <property type="entry name" value="DNA2/NAM7 HELICASE FAMILY"/>
    <property type="match status" value="1"/>
</dbReference>
<feature type="region of interest" description="Disordered" evidence="23">
    <location>
        <begin position="1"/>
        <end position="197"/>
    </location>
</feature>
<feature type="domain" description="DNA replication factor Dna2 N-terminal" evidence="24">
    <location>
        <begin position="608"/>
        <end position="808"/>
    </location>
</feature>
<feature type="compositionally biased region" description="Basic and acidic residues" evidence="23">
    <location>
        <begin position="281"/>
        <end position="297"/>
    </location>
</feature>
<keyword evidence="29" id="KW-1185">Reference proteome</keyword>
<dbReference type="GO" id="GO:0017108">
    <property type="term" value="F:5'-flap endonuclease activity"/>
    <property type="evidence" value="ECO:0007669"/>
    <property type="project" value="UniProtKB-UniRule"/>
</dbReference>
<evidence type="ECO:0000256" key="12">
    <source>
        <dbReference type="ARBA" id="ARBA00022806"/>
    </source>
</evidence>
<dbReference type="GO" id="GO:0006281">
    <property type="term" value="P:DNA repair"/>
    <property type="evidence" value="ECO:0007669"/>
    <property type="project" value="UniProtKB-KW"/>
</dbReference>
<dbReference type="CDD" id="cd18041">
    <property type="entry name" value="DEXXQc_DNA2"/>
    <property type="match status" value="1"/>
</dbReference>
<dbReference type="InterPro" id="IPR045055">
    <property type="entry name" value="DNA2/NAM7-like"/>
</dbReference>
<accession>A0A0D2AIG5</accession>
<evidence type="ECO:0000256" key="4">
    <source>
        <dbReference type="ARBA" id="ARBA00022485"/>
    </source>
</evidence>
<evidence type="ECO:0000256" key="5">
    <source>
        <dbReference type="ARBA" id="ARBA00022705"/>
    </source>
</evidence>
<keyword evidence="19 22" id="KW-0539">Nucleus</keyword>
<evidence type="ECO:0000256" key="20">
    <source>
        <dbReference type="ARBA" id="ARBA00023268"/>
    </source>
</evidence>
<dbReference type="InterPro" id="IPR027417">
    <property type="entry name" value="P-loop_NTPase"/>
</dbReference>
<keyword evidence="20 22" id="KW-0511">Multifunctional enzyme</keyword>
<organism evidence="28 29">
    <name type="scientific">Verruconis gallopava</name>
    <dbReference type="NCBI Taxonomy" id="253628"/>
    <lineage>
        <taxon>Eukaryota</taxon>
        <taxon>Fungi</taxon>
        <taxon>Dikarya</taxon>
        <taxon>Ascomycota</taxon>
        <taxon>Pezizomycotina</taxon>
        <taxon>Dothideomycetes</taxon>
        <taxon>Pleosporomycetidae</taxon>
        <taxon>Venturiales</taxon>
        <taxon>Sympoventuriaceae</taxon>
        <taxon>Verruconis</taxon>
    </lineage>
</organism>
<dbReference type="GO" id="GO:0005524">
    <property type="term" value="F:ATP binding"/>
    <property type="evidence" value="ECO:0007669"/>
    <property type="project" value="UniProtKB-UniRule"/>
</dbReference>
<comment type="catalytic activity">
    <reaction evidence="21 22">
        <text>ATP + H2O = ADP + phosphate + H(+)</text>
        <dbReference type="Rhea" id="RHEA:13065"/>
        <dbReference type="ChEBI" id="CHEBI:15377"/>
        <dbReference type="ChEBI" id="CHEBI:15378"/>
        <dbReference type="ChEBI" id="CHEBI:30616"/>
        <dbReference type="ChEBI" id="CHEBI:43474"/>
        <dbReference type="ChEBI" id="CHEBI:456216"/>
        <dbReference type="EC" id="3.6.4.12"/>
    </reaction>
</comment>
<evidence type="ECO:0000256" key="3">
    <source>
        <dbReference type="ARBA" id="ARBA00007913"/>
    </source>
</evidence>
<dbReference type="Pfam" id="PF21123">
    <property type="entry name" value="Dna2_Rift"/>
    <property type="match status" value="1"/>
</dbReference>
<keyword evidence="15 22" id="KW-0411">Iron-sulfur</keyword>
<feature type="compositionally biased region" description="Polar residues" evidence="23">
    <location>
        <begin position="488"/>
        <end position="507"/>
    </location>
</feature>
<evidence type="ECO:0000259" key="25">
    <source>
        <dbReference type="Pfam" id="PF13086"/>
    </source>
</evidence>
<dbReference type="RefSeq" id="XP_016216542.1">
    <property type="nucleotide sequence ID" value="XM_016355406.1"/>
</dbReference>
<feature type="compositionally biased region" description="Polar residues" evidence="23">
    <location>
        <begin position="184"/>
        <end position="194"/>
    </location>
</feature>
<protein>
    <recommendedName>
        <fullName evidence="22">DNA replication ATP-dependent helicase/nuclease</fullName>
        <ecNumber evidence="22">3.1.-.-</ecNumber>
        <ecNumber evidence="22">3.6.4.12</ecNumber>
    </recommendedName>
</protein>
<dbReference type="InterPro" id="IPR026851">
    <property type="entry name" value="Dna2/JHS1_DEXXQ-box"/>
</dbReference>
<dbReference type="Gene3D" id="3.90.320.10">
    <property type="match status" value="1"/>
</dbReference>
<dbReference type="PANTHER" id="PTHR10887:SF433">
    <property type="entry name" value="DNA REPLICATION ATP-DEPENDENT HELICASE_NUCLEASE DNA2"/>
    <property type="match status" value="1"/>
</dbReference>
<keyword evidence="18 22" id="KW-0234">DNA repair</keyword>
<dbReference type="InParanoid" id="A0A0D2AIG5"/>
<dbReference type="GO" id="GO:0005634">
    <property type="term" value="C:nucleus"/>
    <property type="evidence" value="ECO:0007669"/>
    <property type="project" value="UniProtKB-SubCell"/>
</dbReference>
<evidence type="ECO:0000256" key="15">
    <source>
        <dbReference type="ARBA" id="ARBA00023014"/>
    </source>
</evidence>
<dbReference type="GO" id="GO:0005739">
    <property type="term" value="C:mitochondrion"/>
    <property type="evidence" value="ECO:0007669"/>
    <property type="project" value="UniProtKB-SubCell"/>
</dbReference>
<sequence length="1683" mass="188182">MASRQKSLLDQDNGKANKPGRPCQQRTRSANDVSHDSHCSPSKPTTSRPNITPNARNKTKPKAFQFIDGRPSSQQTSELEKENYDLAGQDVVLHQQASQTPLKSSSQPEPVDRKLPPSTPAPRLPLADLLGNADEKRRAVASNVTPEEHVLWAHVQTPGSSQRAITPARKRKRAKSSSPAPSSQQEQLSNSCNDNHGAANLDRLQLSLATPHVDPAADLWQRYANGPEGAVADKSAAFAYLIRDPSPKSPASAGSVGGLRRWASCGVEWPQSATKRRRIARRTEELPQHKEENEGGKKGSRVGALLERMKETLTKSVQAPLECPSSSSPLPDRVLRQDELPFQQHLSPVQEQIGDRSPSPTKQKSPEPVHKYASSDCGDDKADADMIDAFSTTKNVHPARLNTKPLERRIQPRSKRNTPVPSSARVRKPFVPPKMIKQPSASVASVKSPVADTVVSRQQSQSDDFFDDDDDDDLLEVDLDKITAEFNSQQRTVQASTSKAQVASQPSSRPPIPEASEAKVEKPAEIIQVISDDEFGDDDIDEEQFAAVEAAATQAFQVNDRSTHANCEVPSVRTIQRYHITAIHEAPYLDEHGRQQLQKVLRVDEPRADQTRTILLRQSWFETPATVGSYVHVIGEFDAVGQCIVDNTSNILILHPDHLISATVVADSFGCVRRAVLQDRVKVTSEATPPMMYGHILHELFQEAMKANEWTDDSFEKYMRVILPRHYDTMVEIGLNLNQVHEYLRSKFPEMRAWAELFVCSSPRRDAVIKGRNGQQAIMSINKLLDVEEHIWSPNYGLKGNVDATVQATIRDGGSSRVLTVPFELKTGKRVNENHVAQTALYTLLTSDRYDVEITEGILYYLESSHIMRVQAIRHELIHLIMKRNELACYVRERLKLPPMLPESKQRLCNNCYAQTTCFLYHKLAEDGTSQTIANKGRFEELVRYLKPVDQIFFQKWDQLLTKEETEMKRFTRELWTMLSHEREKKGRCFGEVIIEPGTAIELPEAMKINRFQYTFIKKKNVSGFSFTESQITVGEPIVISDEKGHYALANGYVTHVHKNRITVAVDRRLHNARTRRPGFHSQTNQDFTGVMEVLATQETDGTEPALYRIDKDEFSNGMATARNNMLQIMDDTIYRASDIRAMIVQDRPPTFKLPASAIPLQSETWQAEMNSDQRAAIEQVMAAQDYALVLGMPGTGKTTTIAQIIRALVAKGKSVLLTSYTHTAVDNILLKLRDAGFDVLRLGVLAKVHPQVREFVILDAQQKESLEDVQNAWYNPAVVATTCLGVNHPIFHKRTFDYCIVDEASQITLPVCLGPIRMAKTFILVGDHFQLPPLVQNKEALEGGLDMSLFRLLSERHPEAVVNLEHQYRMCADIMYLSNTLIYNGRLKCGTPAVAQQSLQVPYPEQSLRIHHFPIKQQTLSAESPCVGPSSTCHLHLALQPQSKILFFNTDNLLPASSEVLSGTRITNPFEAVLTSQFVLTLLDAGINAADIGVITFYRSQLAELRHILRSQPSIELHTADKFQGRDKEAVVISFVRSNQDENVGELLKDWRRINVAITRARTKLILVGSKKTLSNGGEVLKGLLDICEQKGWMHNLVAGEHCFPELATQVSGITQGSPLRKSNTTPRKQLGREVLGELNVNKLNQGNRKAPEKRGRINEKGIFGSRPVMKDIANDILDGIP</sequence>
<dbReference type="InterPro" id="IPR011604">
    <property type="entry name" value="PDDEXK-like_dom_sf"/>
</dbReference>
<feature type="region of interest" description="Disordered" evidence="23">
    <location>
        <begin position="346"/>
        <end position="428"/>
    </location>
</feature>
<dbReference type="Gene3D" id="3.40.50.300">
    <property type="entry name" value="P-loop containing nucleotide triphosphate hydrolases"/>
    <property type="match status" value="2"/>
</dbReference>
<proteinExistence type="inferred from homology"/>
<dbReference type="InterPro" id="IPR014808">
    <property type="entry name" value="DNA_replication_fac_Dna2_N"/>
</dbReference>
<feature type="domain" description="DNA2/NAM7 helicase helicase" evidence="25">
    <location>
        <begin position="1276"/>
        <end position="1338"/>
    </location>
</feature>
<dbReference type="GO" id="GO:0071932">
    <property type="term" value="P:replication fork reversal"/>
    <property type="evidence" value="ECO:0007669"/>
    <property type="project" value="TreeGrafter"/>
</dbReference>
<dbReference type="CDD" id="cd22318">
    <property type="entry name" value="DNA2_N-like"/>
    <property type="match status" value="1"/>
</dbReference>
<keyword evidence="7 22" id="KW-0479">Metal-binding</keyword>
<evidence type="ECO:0000256" key="21">
    <source>
        <dbReference type="ARBA" id="ARBA00047995"/>
    </source>
</evidence>
<keyword evidence="13 22" id="KW-0067">ATP-binding</keyword>
<keyword evidence="17" id="KW-0496">Mitochondrion</keyword>
<dbReference type="EC" id="3.1.-.-" evidence="22"/>
<keyword evidence="10 22" id="KW-0227">DNA damage</keyword>
<dbReference type="SUPFAM" id="SSF52540">
    <property type="entry name" value="P-loop containing nucleoside triphosphate hydrolases"/>
    <property type="match status" value="1"/>
</dbReference>
<dbReference type="FunFam" id="3.40.50.300:FF:001170">
    <property type="entry name" value="DNA replication helicase Dna2"/>
    <property type="match status" value="1"/>
</dbReference>
<dbReference type="GO" id="GO:0016887">
    <property type="term" value="F:ATP hydrolysis activity"/>
    <property type="evidence" value="ECO:0007669"/>
    <property type="project" value="RHEA"/>
</dbReference>
<dbReference type="GO" id="GO:0017116">
    <property type="term" value="F:single-stranded DNA helicase activity"/>
    <property type="evidence" value="ECO:0007669"/>
    <property type="project" value="UniProtKB-UniRule"/>
</dbReference>
<evidence type="ECO:0000256" key="18">
    <source>
        <dbReference type="ARBA" id="ARBA00023204"/>
    </source>
</evidence>
<evidence type="ECO:0000259" key="27">
    <source>
        <dbReference type="Pfam" id="PF21123"/>
    </source>
</evidence>
<evidence type="ECO:0000256" key="14">
    <source>
        <dbReference type="ARBA" id="ARBA00023004"/>
    </source>
</evidence>
<evidence type="ECO:0000256" key="16">
    <source>
        <dbReference type="ARBA" id="ARBA00023125"/>
    </source>
</evidence>
<evidence type="ECO:0000256" key="2">
    <source>
        <dbReference type="ARBA" id="ARBA00004173"/>
    </source>
</evidence>
<evidence type="ECO:0000256" key="10">
    <source>
        <dbReference type="ARBA" id="ARBA00022763"/>
    </source>
</evidence>
<keyword evidence="6 22" id="KW-0540">Nuclease</keyword>
<dbReference type="Pfam" id="PF13087">
    <property type="entry name" value="AAA_12"/>
    <property type="match status" value="1"/>
</dbReference>
<dbReference type="InterPro" id="IPR041677">
    <property type="entry name" value="DNA2/NAM7_AAA_11"/>
</dbReference>
<evidence type="ECO:0000256" key="11">
    <source>
        <dbReference type="ARBA" id="ARBA00022801"/>
    </source>
</evidence>
<keyword evidence="12 22" id="KW-0347">Helicase</keyword>
<keyword evidence="22" id="KW-0158">Chromosome</keyword>
<evidence type="ECO:0000313" key="29">
    <source>
        <dbReference type="Proteomes" id="UP000053259"/>
    </source>
</evidence>
<evidence type="ECO:0000256" key="8">
    <source>
        <dbReference type="ARBA" id="ARBA00022741"/>
    </source>
</evidence>
<feature type="compositionally biased region" description="Polar residues" evidence="23">
    <location>
        <begin position="39"/>
        <end position="56"/>
    </location>
</feature>